<dbReference type="PANTHER" id="PTHR30055:SF234">
    <property type="entry name" value="HTH-TYPE TRANSCRIPTIONAL REGULATOR BETI"/>
    <property type="match status" value="1"/>
</dbReference>
<evidence type="ECO:0000313" key="7">
    <source>
        <dbReference type="Proteomes" id="UP001428817"/>
    </source>
</evidence>
<dbReference type="InterPro" id="IPR050109">
    <property type="entry name" value="HTH-type_TetR-like_transc_reg"/>
</dbReference>
<dbReference type="InterPro" id="IPR041586">
    <property type="entry name" value="PsrA_TetR_C"/>
</dbReference>
<dbReference type="Proteomes" id="UP001428817">
    <property type="component" value="Unassembled WGS sequence"/>
</dbReference>
<dbReference type="InterPro" id="IPR009057">
    <property type="entry name" value="Homeodomain-like_sf"/>
</dbReference>
<dbReference type="Gene3D" id="1.10.357.10">
    <property type="entry name" value="Tetracycline Repressor, domain 2"/>
    <property type="match status" value="1"/>
</dbReference>
<dbReference type="SUPFAM" id="SSF46689">
    <property type="entry name" value="Homeodomain-like"/>
    <property type="match status" value="1"/>
</dbReference>
<dbReference type="Pfam" id="PF17939">
    <property type="entry name" value="TetR_C_30"/>
    <property type="match status" value="1"/>
</dbReference>
<keyword evidence="1" id="KW-0805">Transcription regulation</keyword>
<dbReference type="PANTHER" id="PTHR30055">
    <property type="entry name" value="HTH-TYPE TRANSCRIPTIONAL REGULATOR RUTR"/>
    <property type="match status" value="1"/>
</dbReference>
<dbReference type="EMBL" id="BAABJP010000004">
    <property type="protein sequence ID" value="GAA5148975.1"/>
    <property type="molecule type" value="Genomic_DNA"/>
</dbReference>
<keyword evidence="7" id="KW-1185">Reference proteome</keyword>
<proteinExistence type="predicted"/>
<dbReference type="RefSeq" id="WP_185062770.1">
    <property type="nucleotide sequence ID" value="NZ_BAABJP010000004.1"/>
</dbReference>
<organism evidence="6 7">
    <name type="scientific">Pseudonocardia eucalypti</name>
    <dbReference type="NCBI Taxonomy" id="648755"/>
    <lineage>
        <taxon>Bacteria</taxon>
        <taxon>Bacillati</taxon>
        <taxon>Actinomycetota</taxon>
        <taxon>Actinomycetes</taxon>
        <taxon>Pseudonocardiales</taxon>
        <taxon>Pseudonocardiaceae</taxon>
        <taxon>Pseudonocardia</taxon>
    </lineage>
</organism>
<evidence type="ECO:0000256" key="3">
    <source>
        <dbReference type="ARBA" id="ARBA00023163"/>
    </source>
</evidence>
<gene>
    <name evidence="6" type="ORF">GCM10023321_12090</name>
</gene>
<reference evidence="7" key="1">
    <citation type="journal article" date="2019" name="Int. J. Syst. Evol. Microbiol.">
        <title>The Global Catalogue of Microorganisms (GCM) 10K type strain sequencing project: providing services to taxonomists for standard genome sequencing and annotation.</title>
        <authorList>
            <consortium name="The Broad Institute Genomics Platform"/>
            <consortium name="The Broad Institute Genome Sequencing Center for Infectious Disease"/>
            <person name="Wu L."/>
            <person name="Ma J."/>
        </authorList>
    </citation>
    <scope>NUCLEOTIDE SEQUENCE [LARGE SCALE GENOMIC DNA]</scope>
    <source>
        <strain evidence="7">JCM 18303</strain>
    </source>
</reference>
<accession>A0ABP9PM88</accession>
<evidence type="ECO:0000256" key="2">
    <source>
        <dbReference type="ARBA" id="ARBA00023125"/>
    </source>
</evidence>
<feature type="domain" description="PsrA tetracyclin repressor-like C-terminal" evidence="5">
    <location>
        <begin position="93"/>
        <end position="201"/>
    </location>
</feature>
<keyword evidence="2" id="KW-0238">DNA-binding</keyword>
<name>A0ABP9PM88_9PSEU</name>
<dbReference type="InterPro" id="IPR001647">
    <property type="entry name" value="HTH_TetR"/>
</dbReference>
<keyword evidence="3" id="KW-0804">Transcription</keyword>
<dbReference type="Pfam" id="PF00440">
    <property type="entry name" value="TetR_N"/>
    <property type="match status" value="1"/>
</dbReference>
<feature type="domain" description="HTH tetR-type" evidence="4">
    <location>
        <begin position="15"/>
        <end position="62"/>
    </location>
</feature>
<protein>
    <submittedName>
        <fullName evidence="6">TetR family transcriptional regulator</fullName>
    </submittedName>
</protein>
<sequence>MTRPERRRQATRSLILDTAERLFAERGVFALSNRQIAEAAGQKNTAVVGYHFGTKADLVRAITRRFTSDVECTRVAMLAGMPEPAGLRDWLGCLIRPWTDHFARRGTTYFARLCAQVMSDSALRAIMTEEASRSPTLQETRAALARYLPAMPEYAATERGQILQQVIVHMCAEHEAELAAGAPTPRPSWRGLETGLVDALAGIWTAPYTSRSHLVDVRDRA</sequence>
<evidence type="ECO:0000256" key="1">
    <source>
        <dbReference type="ARBA" id="ARBA00023015"/>
    </source>
</evidence>
<evidence type="ECO:0000259" key="5">
    <source>
        <dbReference type="Pfam" id="PF17939"/>
    </source>
</evidence>
<evidence type="ECO:0000259" key="4">
    <source>
        <dbReference type="Pfam" id="PF00440"/>
    </source>
</evidence>
<evidence type="ECO:0000313" key="6">
    <source>
        <dbReference type="EMBL" id="GAA5148975.1"/>
    </source>
</evidence>
<comment type="caution">
    <text evidence="6">The sequence shown here is derived from an EMBL/GenBank/DDBJ whole genome shotgun (WGS) entry which is preliminary data.</text>
</comment>